<name>A0AAN1WE04_9GAMM</name>
<feature type="signal peptide" evidence="1">
    <location>
        <begin position="1"/>
        <end position="25"/>
    </location>
</feature>
<evidence type="ECO:0000259" key="2">
    <source>
        <dbReference type="Pfam" id="PF00561"/>
    </source>
</evidence>
<dbReference type="PRINTS" id="PR00111">
    <property type="entry name" value="ABHYDROLASE"/>
</dbReference>
<dbReference type="InterPro" id="IPR000073">
    <property type="entry name" value="AB_hydrolase_1"/>
</dbReference>
<dbReference type="InterPro" id="IPR029058">
    <property type="entry name" value="AB_hydrolase_fold"/>
</dbReference>
<dbReference type="GO" id="GO:0016020">
    <property type="term" value="C:membrane"/>
    <property type="evidence" value="ECO:0007669"/>
    <property type="project" value="TreeGrafter"/>
</dbReference>
<accession>A0AAN1WE04</accession>
<dbReference type="EC" id="3.8.1.5" evidence="3"/>
<dbReference type="NCBIfam" id="NF002938">
    <property type="entry name" value="PRK03592.1"/>
    <property type="match status" value="1"/>
</dbReference>
<evidence type="ECO:0000313" key="3">
    <source>
        <dbReference type="EMBL" id="BCD95849.1"/>
    </source>
</evidence>
<feature type="domain" description="AB hydrolase-1" evidence="2">
    <location>
        <begin position="69"/>
        <end position="317"/>
    </location>
</feature>
<reference evidence="3 4" key="1">
    <citation type="journal article" date="2022" name="IScience">
        <title>An ultrasensitive nanofiber-based assay for enzymatic hydrolysis and deep-sea microbial degradation of cellulose.</title>
        <authorList>
            <person name="Tsudome M."/>
            <person name="Tachioka M."/>
            <person name="Miyazaki M."/>
            <person name="Uchimura K."/>
            <person name="Tsuda M."/>
            <person name="Takaki Y."/>
            <person name="Deguchi S."/>
        </authorList>
    </citation>
    <scope>NUCLEOTIDE SEQUENCE [LARGE SCALE GENOMIC DNA]</scope>
    <source>
        <strain evidence="3 4">GE09</strain>
    </source>
</reference>
<dbReference type="PANTHER" id="PTHR43798">
    <property type="entry name" value="MONOACYLGLYCEROL LIPASE"/>
    <property type="match status" value="1"/>
</dbReference>
<dbReference type="PANTHER" id="PTHR43798:SF24">
    <property type="entry name" value="CIS-3-ALKYL-4-ALKYLOXETAN-2-ONE DECARBOXYLASE"/>
    <property type="match status" value="1"/>
</dbReference>
<dbReference type="InterPro" id="IPR050266">
    <property type="entry name" value="AB_hydrolase_sf"/>
</dbReference>
<sequence>MLLSLLKKSVVTVAAIAVSTTAIHAQETNPYEGFKVPPLEVSSEFKYEHKFTNILGSKIAYVDHGKGDPILFLHGQPTSSYLWRNIMPFMEGKGRLIAPDNIGFGKSDQPDLDYTFGDHYRYFEAFVKKLKLKNITLVVHDWGSGLGLHYAAQNPGNVKAIVTMESIIAPLIPATSYDAMPADLGNFFRTVRDPKKGRKLLIEDNYFVEGALPGFIVRPLAKEAHDVYRAPFRTEKSRIQVNQWPNEMPIGKVPQATHDIVTNYNAWLERTNTPWLFLYATPGALNTPEAADYWTKRAKNIETVYIGHGLHYVQEDQPFAIGRAIADWYRRLDK</sequence>
<organism evidence="3 4">
    <name type="scientific">Marinagarivorans cellulosilyticus</name>
    <dbReference type="NCBI Taxonomy" id="2721545"/>
    <lineage>
        <taxon>Bacteria</taxon>
        <taxon>Pseudomonadati</taxon>
        <taxon>Pseudomonadota</taxon>
        <taxon>Gammaproteobacteria</taxon>
        <taxon>Cellvibrionales</taxon>
        <taxon>Cellvibrionaceae</taxon>
        <taxon>Marinagarivorans</taxon>
    </lineage>
</organism>
<dbReference type="KEGG" id="marq:MARGE09_P0048"/>
<dbReference type="Pfam" id="PF00561">
    <property type="entry name" value="Abhydrolase_1"/>
    <property type="match status" value="1"/>
</dbReference>
<dbReference type="RefSeq" id="WP_236985310.1">
    <property type="nucleotide sequence ID" value="NZ_AP023086.1"/>
</dbReference>
<gene>
    <name evidence="3" type="ORF">MARGE09_P0048</name>
</gene>
<protein>
    <submittedName>
        <fullName evidence="3">Haloalkane dehalogenase</fullName>
        <ecNumber evidence="3">3.8.1.5</ecNumber>
    </submittedName>
</protein>
<evidence type="ECO:0000256" key="1">
    <source>
        <dbReference type="SAM" id="SignalP"/>
    </source>
</evidence>
<dbReference type="AlphaFoldDB" id="A0AAN1WE04"/>
<dbReference type="GO" id="GO:0018786">
    <property type="term" value="F:haloalkane dehalogenase activity"/>
    <property type="evidence" value="ECO:0007669"/>
    <property type="project" value="UniProtKB-EC"/>
</dbReference>
<dbReference type="EMBL" id="AP023086">
    <property type="protein sequence ID" value="BCD95849.1"/>
    <property type="molecule type" value="Genomic_DNA"/>
</dbReference>
<dbReference type="InterPro" id="IPR000639">
    <property type="entry name" value="Epox_hydrolase-like"/>
</dbReference>
<proteinExistence type="predicted"/>
<keyword evidence="1" id="KW-0732">Signal</keyword>
<dbReference type="Gene3D" id="3.40.50.1820">
    <property type="entry name" value="alpha/beta hydrolase"/>
    <property type="match status" value="1"/>
</dbReference>
<dbReference type="SUPFAM" id="SSF53474">
    <property type="entry name" value="alpha/beta-Hydrolases"/>
    <property type="match status" value="1"/>
</dbReference>
<keyword evidence="3" id="KW-0378">Hydrolase</keyword>
<dbReference type="Proteomes" id="UP001320119">
    <property type="component" value="Chromosome"/>
</dbReference>
<feature type="chain" id="PRO_5042880139" evidence="1">
    <location>
        <begin position="26"/>
        <end position="334"/>
    </location>
</feature>
<keyword evidence="4" id="KW-1185">Reference proteome</keyword>
<evidence type="ECO:0000313" key="4">
    <source>
        <dbReference type="Proteomes" id="UP001320119"/>
    </source>
</evidence>
<dbReference type="PRINTS" id="PR00412">
    <property type="entry name" value="EPOXHYDRLASE"/>
</dbReference>